<dbReference type="Proteomes" id="UP000271162">
    <property type="component" value="Unassembled WGS sequence"/>
</dbReference>
<keyword evidence="1" id="KW-0805">Transcription regulation</keyword>
<evidence type="ECO:0000256" key="3">
    <source>
        <dbReference type="ARBA" id="ARBA00023170"/>
    </source>
</evidence>
<keyword evidence="3" id="KW-0675">Receptor</keyword>
<dbReference type="Gene3D" id="1.10.565.10">
    <property type="entry name" value="Retinoid X Receptor"/>
    <property type="match status" value="1"/>
</dbReference>
<protein>
    <submittedName>
        <fullName evidence="7">MCM_lid domain-containing protein</fullName>
    </submittedName>
</protein>
<accession>A0A0N4YLE6</accession>
<keyword evidence="6" id="KW-1185">Reference proteome</keyword>
<evidence type="ECO:0000256" key="2">
    <source>
        <dbReference type="ARBA" id="ARBA00023163"/>
    </source>
</evidence>
<reference evidence="7" key="1">
    <citation type="submission" date="2017-02" db="UniProtKB">
        <authorList>
            <consortium name="WormBaseParasite"/>
        </authorList>
    </citation>
    <scope>IDENTIFICATION</scope>
</reference>
<evidence type="ECO:0000256" key="4">
    <source>
        <dbReference type="SAM" id="MobiDB-lite"/>
    </source>
</evidence>
<sequence>RPGVRDVKTVAETQEIYTDALKQYIDAKRPRKSSHLHCLLSMLTELRAFCTENTSIASTPTYRDCDALVDVKPEKSMLMQMMLHTAPSHSSSSSSSSRHLNR</sequence>
<dbReference type="InterPro" id="IPR035500">
    <property type="entry name" value="NHR-like_dom_sf"/>
</dbReference>
<evidence type="ECO:0000313" key="5">
    <source>
        <dbReference type="EMBL" id="VDL81651.1"/>
    </source>
</evidence>
<feature type="region of interest" description="Disordered" evidence="4">
    <location>
        <begin position="83"/>
        <end position="102"/>
    </location>
</feature>
<dbReference type="WBParaSite" id="NBR_0001793001-mRNA-1">
    <property type="protein sequence ID" value="NBR_0001793001-mRNA-1"/>
    <property type="gene ID" value="NBR_0001793001"/>
</dbReference>
<keyword evidence="2" id="KW-0804">Transcription</keyword>
<organism evidence="7">
    <name type="scientific">Nippostrongylus brasiliensis</name>
    <name type="common">Rat hookworm</name>
    <dbReference type="NCBI Taxonomy" id="27835"/>
    <lineage>
        <taxon>Eukaryota</taxon>
        <taxon>Metazoa</taxon>
        <taxon>Ecdysozoa</taxon>
        <taxon>Nematoda</taxon>
        <taxon>Chromadorea</taxon>
        <taxon>Rhabditida</taxon>
        <taxon>Rhabditina</taxon>
        <taxon>Rhabditomorpha</taxon>
        <taxon>Strongyloidea</taxon>
        <taxon>Heligmosomidae</taxon>
        <taxon>Nippostrongylus</taxon>
    </lineage>
</organism>
<dbReference type="EMBL" id="UYSL01023068">
    <property type="protein sequence ID" value="VDL81651.1"/>
    <property type="molecule type" value="Genomic_DNA"/>
</dbReference>
<dbReference type="SUPFAM" id="SSF48508">
    <property type="entry name" value="Nuclear receptor ligand-binding domain"/>
    <property type="match status" value="1"/>
</dbReference>
<evidence type="ECO:0000256" key="1">
    <source>
        <dbReference type="ARBA" id="ARBA00023015"/>
    </source>
</evidence>
<proteinExistence type="predicted"/>
<reference evidence="5 6" key="2">
    <citation type="submission" date="2018-11" db="EMBL/GenBank/DDBJ databases">
        <authorList>
            <consortium name="Pathogen Informatics"/>
        </authorList>
    </citation>
    <scope>NUCLEOTIDE SEQUENCE [LARGE SCALE GENOMIC DNA]</scope>
</reference>
<gene>
    <name evidence="5" type="ORF">NBR_LOCUS17931</name>
</gene>
<name>A0A0N4YLE6_NIPBR</name>
<feature type="compositionally biased region" description="Low complexity" evidence="4">
    <location>
        <begin position="88"/>
        <end position="102"/>
    </location>
</feature>
<evidence type="ECO:0000313" key="7">
    <source>
        <dbReference type="WBParaSite" id="NBR_0001793001-mRNA-1"/>
    </source>
</evidence>
<dbReference type="STRING" id="27835.A0A0N4YLE6"/>
<dbReference type="AlphaFoldDB" id="A0A0N4YLE6"/>
<evidence type="ECO:0000313" key="6">
    <source>
        <dbReference type="Proteomes" id="UP000271162"/>
    </source>
</evidence>